<organism evidence="1 2">
    <name type="scientific">Escherichia coli</name>
    <dbReference type="NCBI Taxonomy" id="562"/>
    <lineage>
        <taxon>Bacteria</taxon>
        <taxon>Pseudomonadati</taxon>
        <taxon>Pseudomonadota</taxon>
        <taxon>Gammaproteobacteria</taxon>
        <taxon>Enterobacterales</taxon>
        <taxon>Enterobacteriaceae</taxon>
        <taxon>Escherichia</taxon>
    </lineage>
</organism>
<evidence type="ECO:0000313" key="2">
    <source>
        <dbReference type="Proteomes" id="UP000254495"/>
    </source>
</evidence>
<proteinExistence type="predicted"/>
<dbReference type="Proteomes" id="UP000254495">
    <property type="component" value="Unassembled WGS sequence"/>
</dbReference>
<name>A0A376VGN6_ECOLX</name>
<gene>
    <name evidence="1" type="primary">ydjK_1</name>
    <name evidence="1" type="ORF">NCTC9077_02741</name>
</gene>
<protein>
    <submittedName>
        <fullName evidence="1">Major facilitator family transporter</fullName>
    </submittedName>
</protein>
<reference evidence="1 2" key="1">
    <citation type="submission" date="2018-06" db="EMBL/GenBank/DDBJ databases">
        <authorList>
            <consortium name="Pathogen Informatics"/>
            <person name="Doyle S."/>
        </authorList>
    </citation>
    <scope>NUCLEOTIDE SEQUENCE [LARGE SCALE GENOMIC DNA]</scope>
    <source>
        <strain evidence="1 2">NCTC9077</strain>
    </source>
</reference>
<sequence length="29" mass="3421">MSMFGAPFGIFIAMLVMDKIPRKQWVWGY</sequence>
<evidence type="ECO:0000313" key="1">
    <source>
        <dbReference type="EMBL" id="STJ11041.1"/>
    </source>
</evidence>
<accession>A0A376VGN6</accession>
<dbReference type="AlphaFoldDB" id="A0A376VGN6"/>
<dbReference type="EMBL" id="UGCU01000001">
    <property type="protein sequence ID" value="STJ11041.1"/>
    <property type="molecule type" value="Genomic_DNA"/>
</dbReference>